<dbReference type="SUPFAM" id="SSF46894">
    <property type="entry name" value="C-terminal effector domain of the bipartite response regulators"/>
    <property type="match status" value="1"/>
</dbReference>
<dbReference type="PRINTS" id="PR00038">
    <property type="entry name" value="HTHLUXR"/>
</dbReference>
<dbReference type="SMART" id="SM00421">
    <property type="entry name" value="HTH_LUXR"/>
    <property type="match status" value="1"/>
</dbReference>
<organism evidence="5 6">
    <name type="scientific">Pseudomonas syringae pv. helianthi</name>
    <dbReference type="NCBI Taxonomy" id="251654"/>
    <lineage>
        <taxon>Bacteria</taxon>
        <taxon>Pseudomonadati</taxon>
        <taxon>Pseudomonadota</taxon>
        <taxon>Gammaproteobacteria</taxon>
        <taxon>Pseudomonadales</taxon>
        <taxon>Pseudomonadaceae</taxon>
        <taxon>Pseudomonas</taxon>
    </lineage>
</organism>
<sequence length="257" mass="30023">MPRPHHDQAWHRSIANLIDKLKCPDFWDVLVRQLSAHATIDNWAVLLFSDEEVRAVCYPETADESEIDAFLNQYIKGLYILDPFYIANRENAQNGLVHLLDIAPTRFFETDYYNLYFEQYVSVDEIQYNVQLEKNKTLCLSIGSKKRFTPEQVFIFELVQPWVTALIYQRMDFESEAKIKPATKNWQDIISELSSGLTLREIEVVKLLLSGYSNNEIASRLLVSSETVKVHRRNIYAKLNIKSQSELFAFFFHSTLQ</sequence>
<feature type="domain" description="HTH luxR-type" evidence="4">
    <location>
        <begin position="190"/>
        <end position="255"/>
    </location>
</feature>
<dbReference type="InterPro" id="IPR000792">
    <property type="entry name" value="Tscrpt_reg_LuxR_C"/>
</dbReference>
<keyword evidence="1" id="KW-0805">Transcription regulation</keyword>
<dbReference type="Proteomes" id="UP000050557">
    <property type="component" value="Unassembled WGS sequence"/>
</dbReference>
<comment type="caution">
    <text evidence="5">The sequence shown here is derived from an EMBL/GenBank/DDBJ whole genome shotgun (WGS) entry which is preliminary data.</text>
</comment>
<evidence type="ECO:0000313" key="6">
    <source>
        <dbReference type="Proteomes" id="UP000050557"/>
    </source>
</evidence>
<evidence type="ECO:0000259" key="4">
    <source>
        <dbReference type="PROSITE" id="PS50043"/>
    </source>
</evidence>
<dbReference type="GO" id="GO:0003677">
    <property type="term" value="F:DNA binding"/>
    <property type="evidence" value="ECO:0007669"/>
    <property type="project" value="UniProtKB-KW"/>
</dbReference>
<accession>A0A0P9R4V3</accession>
<gene>
    <name evidence="5" type="ORF">ALO68_200238</name>
</gene>
<dbReference type="InterPro" id="IPR036388">
    <property type="entry name" value="WH-like_DNA-bd_sf"/>
</dbReference>
<dbReference type="PROSITE" id="PS50043">
    <property type="entry name" value="HTH_LUXR_2"/>
    <property type="match status" value="1"/>
</dbReference>
<dbReference type="InterPro" id="IPR016032">
    <property type="entry name" value="Sig_transdc_resp-reg_C-effctor"/>
</dbReference>
<reference evidence="5 6" key="1">
    <citation type="submission" date="2015-09" db="EMBL/GenBank/DDBJ databases">
        <title>Genome announcement of multiple Pseudomonas syringae strains.</title>
        <authorList>
            <person name="Thakur S."/>
            <person name="Wang P.W."/>
            <person name="Gong Y."/>
            <person name="Weir B.S."/>
            <person name="Guttman D.S."/>
        </authorList>
    </citation>
    <scope>NUCLEOTIDE SEQUENCE [LARGE SCALE GENOMIC DNA]</scope>
    <source>
        <strain evidence="5 6">ICMP4531</strain>
    </source>
</reference>
<dbReference type="Pfam" id="PF00196">
    <property type="entry name" value="GerE"/>
    <property type="match status" value="1"/>
</dbReference>
<keyword evidence="2" id="KW-0238">DNA-binding</keyword>
<dbReference type="GO" id="GO:0006355">
    <property type="term" value="P:regulation of DNA-templated transcription"/>
    <property type="evidence" value="ECO:0007669"/>
    <property type="project" value="InterPro"/>
</dbReference>
<name>A0A0P9R4V3_9PSED</name>
<protein>
    <submittedName>
        <fullName evidence="5">Zonular occludens toxin</fullName>
    </submittedName>
</protein>
<dbReference type="Gene3D" id="1.10.10.10">
    <property type="entry name" value="Winged helix-like DNA-binding domain superfamily/Winged helix DNA-binding domain"/>
    <property type="match status" value="1"/>
</dbReference>
<dbReference type="PATRIC" id="fig|251654.3.peg.4436"/>
<evidence type="ECO:0000256" key="2">
    <source>
        <dbReference type="ARBA" id="ARBA00023125"/>
    </source>
</evidence>
<proteinExistence type="predicted"/>
<dbReference type="RefSeq" id="WP_054988360.1">
    <property type="nucleotide sequence ID" value="NZ_CP092921.1"/>
</dbReference>
<dbReference type="EMBL" id="LJQM01000252">
    <property type="protein sequence ID" value="KPX40067.1"/>
    <property type="molecule type" value="Genomic_DNA"/>
</dbReference>
<keyword evidence="3" id="KW-0804">Transcription</keyword>
<dbReference type="AlphaFoldDB" id="A0A0P9R4V3"/>
<evidence type="ECO:0000313" key="5">
    <source>
        <dbReference type="EMBL" id="KPX40067.1"/>
    </source>
</evidence>
<dbReference type="PANTHER" id="PTHR44688">
    <property type="entry name" value="DNA-BINDING TRANSCRIPTIONAL ACTIVATOR DEVR_DOSR"/>
    <property type="match status" value="1"/>
</dbReference>
<evidence type="ECO:0000256" key="1">
    <source>
        <dbReference type="ARBA" id="ARBA00023015"/>
    </source>
</evidence>
<dbReference type="CDD" id="cd06170">
    <property type="entry name" value="LuxR_C_like"/>
    <property type="match status" value="1"/>
</dbReference>
<evidence type="ECO:0000256" key="3">
    <source>
        <dbReference type="ARBA" id="ARBA00023163"/>
    </source>
</evidence>
<dbReference type="PROSITE" id="PS00622">
    <property type="entry name" value="HTH_LUXR_1"/>
    <property type="match status" value="1"/>
</dbReference>
<dbReference type="PANTHER" id="PTHR44688:SF16">
    <property type="entry name" value="DNA-BINDING TRANSCRIPTIONAL ACTIVATOR DEVR_DOSR"/>
    <property type="match status" value="1"/>
</dbReference>